<dbReference type="AlphaFoldDB" id="A0ABD5YQ49"/>
<protein>
    <submittedName>
        <fullName evidence="1">Uncharacterized protein</fullName>
    </submittedName>
</protein>
<dbReference type="GeneID" id="76199284"/>
<dbReference type="Proteomes" id="UP001596417">
    <property type="component" value="Unassembled WGS sequence"/>
</dbReference>
<evidence type="ECO:0000313" key="1">
    <source>
        <dbReference type="EMBL" id="MFC7189728.1"/>
    </source>
</evidence>
<reference evidence="1 2" key="1">
    <citation type="journal article" date="2019" name="Int. J. Syst. Evol. Microbiol.">
        <title>The Global Catalogue of Microorganisms (GCM) 10K type strain sequencing project: providing services to taxonomists for standard genome sequencing and annotation.</title>
        <authorList>
            <consortium name="The Broad Institute Genomics Platform"/>
            <consortium name="The Broad Institute Genome Sequencing Center for Infectious Disease"/>
            <person name="Wu L."/>
            <person name="Ma J."/>
        </authorList>
    </citation>
    <scope>NUCLEOTIDE SEQUENCE [LARGE SCALE GENOMIC DNA]</scope>
    <source>
        <strain evidence="1 2">RDMS1</strain>
    </source>
</reference>
<accession>A0ABD5YQ49</accession>
<sequence>MAVAAVSIGLSILDSTTTIVHPISIAGITDDPNALEAIPTEGRS</sequence>
<dbReference type="RefSeq" id="WP_264383136.1">
    <property type="nucleotide sequence ID" value="NZ_CP109979.1"/>
</dbReference>
<keyword evidence="2" id="KW-1185">Reference proteome</keyword>
<organism evidence="1 2">
    <name type="scientific">Halocatena marina</name>
    <dbReference type="NCBI Taxonomy" id="2934937"/>
    <lineage>
        <taxon>Archaea</taxon>
        <taxon>Methanobacteriati</taxon>
        <taxon>Methanobacteriota</taxon>
        <taxon>Stenosarchaea group</taxon>
        <taxon>Halobacteria</taxon>
        <taxon>Halobacteriales</taxon>
        <taxon>Natronomonadaceae</taxon>
        <taxon>Halocatena</taxon>
    </lineage>
</organism>
<evidence type="ECO:0000313" key="2">
    <source>
        <dbReference type="Proteomes" id="UP001596417"/>
    </source>
</evidence>
<proteinExistence type="predicted"/>
<name>A0ABD5YQ49_9EURY</name>
<gene>
    <name evidence="1" type="ORF">ACFQL7_07560</name>
</gene>
<comment type="caution">
    <text evidence="1">The sequence shown here is derived from an EMBL/GenBank/DDBJ whole genome shotgun (WGS) entry which is preliminary data.</text>
</comment>
<dbReference type="EMBL" id="JBHTAX010000001">
    <property type="protein sequence ID" value="MFC7189728.1"/>
    <property type="molecule type" value="Genomic_DNA"/>
</dbReference>